<proteinExistence type="predicted"/>
<organism evidence="2 3">
    <name type="scientific">Alkalibacillus filiformis</name>
    <dbReference type="NCBI Taxonomy" id="200990"/>
    <lineage>
        <taxon>Bacteria</taxon>
        <taxon>Bacillati</taxon>
        <taxon>Bacillota</taxon>
        <taxon>Bacilli</taxon>
        <taxon>Bacillales</taxon>
        <taxon>Bacillaceae</taxon>
        <taxon>Alkalibacillus</taxon>
    </lineage>
</organism>
<sequence>MKRLRNVNLVIIDDLMFMAMDQREANLFFHLINDLHDKASII</sequence>
<keyword evidence="3" id="KW-1185">Reference proteome</keyword>
<protein>
    <submittedName>
        <fullName evidence="2">Chromosomal replication initiation ATPase DnaA</fullName>
    </submittedName>
</protein>
<dbReference type="EMBL" id="JAUSUP010000013">
    <property type="protein sequence ID" value="MDQ0352756.1"/>
    <property type="molecule type" value="Genomic_DNA"/>
</dbReference>
<evidence type="ECO:0000259" key="1">
    <source>
        <dbReference type="Pfam" id="PF01695"/>
    </source>
</evidence>
<dbReference type="Proteomes" id="UP001236723">
    <property type="component" value="Unassembled WGS sequence"/>
</dbReference>
<evidence type="ECO:0000313" key="2">
    <source>
        <dbReference type="EMBL" id="MDQ0352756.1"/>
    </source>
</evidence>
<feature type="domain" description="IstB-like ATP-binding" evidence="1">
    <location>
        <begin position="3"/>
        <end position="42"/>
    </location>
</feature>
<comment type="caution">
    <text evidence="2">The sequence shown here is derived from an EMBL/GenBank/DDBJ whole genome shotgun (WGS) entry which is preliminary data.</text>
</comment>
<evidence type="ECO:0000313" key="3">
    <source>
        <dbReference type="Proteomes" id="UP001236723"/>
    </source>
</evidence>
<dbReference type="InterPro" id="IPR027417">
    <property type="entry name" value="P-loop_NTPase"/>
</dbReference>
<dbReference type="Pfam" id="PF01695">
    <property type="entry name" value="IstB_IS21"/>
    <property type="match status" value="1"/>
</dbReference>
<name>A0ABU0DWH4_9BACI</name>
<gene>
    <name evidence="2" type="ORF">J2R98_002607</name>
</gene>
<reference evidence="2 3" key="1">
    <citation type="submission" date="2023-07" db="EMBL/GenBank/DDBJ databases">
        <title>Genomic Encyclopedia of Type Strains, Phase IV (KMG-IV): sequencing the most valuable type-strain genomes for metagenomic binning, comparative biology and taxonomic classification.</title>
        <authorList>
            <person name="Goeker M."/>
        </authorList>
    </citation>
    <scope>NUCLEOTIDE SEQUENCE [LARGE SCALE GENOMIC DNA]</scope>
    <source>
        <strain evidence="2 3">DSM 15448</strain>
    </source>
</reference>
<dbReference type="InterPro" id="IPR002611">
    <property type="entry name" value="IstB_ATP-bd"/>
</dbReference>
<dbReference type="Gene3D" id="3.40.50.300">
    <property type="entry name" value="P-loop containing nucleotide triphosphate hydrolases"/>
    <property type="match status" value="1"/>
</dbReference>
<accession>A0ABU0DWH4</accession>